<dbReference type="EMBL" id="AP035884">
    <property type="protein sequence ID" value="BFP55136.1"/>
    <property type="molecule type" value="Genomic_DNA"/>
</dbReference>
<evidence type="ECO:0000313" key="2">
    <source>
        <dbReference type="EMBL" id="BFP55136.1"/>
    </source>
</evidence>
<dbReference type="AlphaFoldDB" id="A0AB33KMA1"/>
<gene>
    <name evidence="2" type="ORF">SCMC78_49430</name>
</gene>
<protein>
    <recommendedName>
        <fullName evidence="3">Secreted protein</fullName>
    </recommendedName>
</protein>
<name>A0AB33KMA1_9ACTN</name>
<reference evidence="2" key="1">
    <citation type="submission" date="2024-07" db="EMBL/GenBank/DDBJ databases">
        <title>Complete genome sequences of cellulolytic bacteria, Kitasatospora sp. CMC57 and Streptomyces sp. CMC78, isolated from Japanese agricultural soil.</title>
        <authorList>
            <person name="Hashimoto T."/>
            <person name="Ito M."/>
            <person name="Iwamoto M."/>
            <person name="Fukahori D."/>
            <person name="Shoda T."/>
            <person name="Sakoda M."/>
            <person name="Morohoshi T."/>
            <person name="Mitsuboshi M."/>
            <person name="Nishizawa T."/>
        </authorList>
    </citation>
    <scope>NUCLEOTIDE SEQUENCE</scope>
    <source>
        <strain evidence="2">CMC78</strain>
    </source>
</reference>
<feature type="region of interest" description="Disordered" evidence="1">
    <location>
        <begin position="68"/>
        <end position="96"/>
    </location>
</feature>
<accession>A0AB33KMA1</accession>
<evidence type="ECO:0000256" key="1">
    <source>
        <dbReference type="SAM" id="MobiDB-lite"/>
    </source>
</evidence>
<proteinExistence type="predicted"/>
<organism evidence="2">
    <name type="scientific">Streptomyces sp. CMC78</name>
    <dbReference type="NCBI Taxonomy" id="3231512"/>
    <lineage>
        <taxon>Bacteria</taxon>
        <taxon>Bacillati</taxon>
        <taxon>Actinomycetota</taxon>
        <taxon>Actinomycetes</taxon>
        <taxon>Kitasatosporales</taxon>
        <taxon>Streptomycetaceae</taxon>
        <taxon>Streptomyces</taxon>
    </lineage>
</organism>
<dbReference type="KEGG" id="stcm:SCMC78_49430"/>
<sequence>MAVAMSVGVAVTVAVGVAVIVTVGGGRGVCVVSHAVERTTELRKAHIDLPIAQEGGGRGGLARKAKYETEGEPGGSHRPVRGGAKPSVVRFGSRLG</sequence>
<evidence type="ECO:0008006" key="3">
    <source>
        <dbReference type="Google" id="ProtNLM"/>
    </source>
</evidence>